<feature type="region of interest" description="Disordered" evidence="1">
    <location>
        <begin position="238"/>
        <end position="280"/>
    </location>
</feature>
<dbReference type="PANTHER" id="PTHR14195">
    <property type="entry name" value="G PATCH DOMAIN CONTAINING PROTEIN 2"/>
    <property type="match status" value="1"/>
</dbReference>
<evidence type="ECO:0000313" key="2">
    <source>
        <dbReference type="Proteomes" id="UP001318040"/>
    </source>
</evidence>
<feature type="compositionally biased region" description="Low complexity" evidence="1">
    <location>
        <begin position="98"/>
        <end position="132"/>
    </location>
</feature>
<name>A0AAJ7X4L4_PETMA</name>
<feature type="region of interest" description="Disordered" evidence="1">
    <location>
        <begin position="616"/>
        <end position="668"/>
    </location>
</feature>
<feature type="compositionally biased region" description="Gly residues" evidence="1">
    <location>
        <begin position="329"/>
        <end position="343"/>
    </location>
</feature>
<organism evidence="2 3">
    <name type="scientific">Petromyzon marinus</name>
    <name type="common">Sea lamprey</name>
    <dbReference type="NCBI Taxonomy" id="7757"/>
    <lineage>
        <taxon>Eukaryota</taxon>
        <taxon>Metazoa</taxon>
        <taxon>Chordata</taxon>
        <taxon>Craniata</taxon>
        <taxon>Vertebrata</taxon>
        <taxon>Cyclostomata</taxon>
        <taxon>Hyperoartia</taxon>
        <taxon>Petromyzontiformes</taxon>
        <taxon>Petromyzontidae</taxon>
        <taxon>Petromyzon</taxon>
    </lineage>
</organism>
<feature type="region of interest" description="Disordered" evidence="1">
    <location>
        <begin position="328"/>
        <end position="368"/>
    </location>
</feature>
<gene>
    <name evidence="3" type="primary">GPATCH2L</name>
</gene>
<feature type="region of interest" description="Disordered" evidence="1">
    <location>
        <begin position="1"/>
        <end position="140"/>
    </location>
</feature>
<feature type="compositionally biased region" description="Acidic residues" evidence="1">
    <location>
        <begin position="27"/>
        <end position="45"/>
    </location>
</feature>
<proteinExistence type="predicted"/>
<dbReference type="CTD" id="55668"/>
<feature type="compositionally biased region" description="Basic residues" evidence="1">
    <location>
        <begin position="80"/>
        <end position="95"/>
    </location>
</feature>
<dbReference type="RefSeq" id="XP_032821076.1">
    <property type="nucleotide sequence ID" value="XM_032965185.1"/>
</dbReference>
<keyword evidence="2" id="KW-1185">Reference proteome</keyword>
<evidence type="ECO:0000313" key="3">
    <source>
        <dbReference type="RefSeq" id="XP_032821076.1"/>
    </source>
</evidence>
<feature type="compositionally biased region" description="Pro residues" evidence="1">
    <location>
        <begin position="55"/>
        <end position="73"/>
    </location>
</feature>
<accession>A0AAJ7X4L4</accession>
<feature type="compositionally biased region" description="Low complexity" evidence="1">
    <location>
        <begin position="412"/>
        <end position="424"/>
    </location>
</feature>
<sequence>MDELVHDLASALEETSAQNKARAAAAAEEEQEPEQEEDDEEDDEERAVAVEWGRLPPPAPAPPPPPLPPPPPGGALSPRQLRRQARKRRGRKRRGEHALNLAPALLARPPASATAAARGYLSEGSESSQEEGTLGKSGPANVAVVGAGAAIDVAAACGGPVPAATAGNSDSDEALCARRLRLASASSSSSLNAVALRPCGAVAAPLGPPTSAPPGSTVTVVAAVSPVLVSPTLVPARHSWHESDSFPESGPGRTTRRRRKVKRMAVDPPAVSTPTTRGGVATATANEPPLCSHPPFCPPVASAGRGYMGPGLLLGMAAWRHHKKLRLARGGGSGGGGGGGGSSRGAVGVEWGARGPPGAGAEGTDEGVVVETGEDAELGGAMREAAGASGGRDGMDCEEDDGNKNSDDNMSDGDTSSLGSSDAGLYTNDEGRQADDEQSDWFGETDREVGPGVGAVPPWWQRPRELHAQPAHRDAGDPVLHSLLAGGFPLLSRTGHRGFHARLSRLPGVAARSIRKGRRRLPGKLSGIGGVGGDRMAHHSMDVHPRECWPYPLGRKDRNQLSHIGALYSLDVRGDAIHNSRQVSVTLGALCAEDVKRRRKVAPSAFVSENAHAGLDGGAGGRTLQGMSWIPSPAPGADASGGGPTGGRSDPVGATQRPKGAGVGYNLS</sequence>
<dbReference type="InterPro" id="IPR051189">
    <property type="entry name" value="Splicing_assoc_domain"/>
</dbReference>
<dbReference type="Proteomes" id="UP001318040">
    <property type="component" value="Chromosome 33"/>
</dbReference>
<evidence type="ECO:0000256" key="1">
    <source>
        <dbReference type="SAM" id="MobiDB-lite"/>
    </source>
</evidence>
<feature type="compositionally biased region" description="Low complexity" evidence="1">
    <location>
        <begin position="344"/>
        <end position="354"/>
    </location>
</feature>
<protein>
    <submittedName>
        <fullName evidence="3">G patch domain-containing protein 2-like isoform X2</fullName>
    </submittedName>
</protein>
<dbReference type="AlphaFoldDB" id="A0AAJ7X4L4"/>
<feature type="region of interest" description="Disordered" evidence="1">
    <location>
        <begin position="385"/>
        <end position="459"/>
    </location>
</feature>
<feature type="compositionally biased region" description="Basic residues" evidence="1">
    <location>
        <begin position="254"/>
        <end position="263"/>
    </location>
</feature>
<reference evidence="3" key="1">
    <citation type="submission" date="2025-08" db="UniProtKB">
        <authorList>
            <consortium name="RefSeq"/>
        </authorList>
    </citation>
    <scope>IDENTIFICATION</scope>
    <source>
        <tissue evidence="3">Sperm</tissue>
    </source>
</reference>